<dbReference type="AlphaFoldDB" id="A0A072US48"/>
<dbReference type="Proteomes" id="UP000265566">
    <property type="component" value="Chromosome 4"/>
</dbReference>
<gene>
    <name evidence="3" type="primary">25491328</name>
    <name evidence="1" type="ordered locus">MTR_4g011120</name>
    <name evidence="2" type="ORF">MtrunA17_Chr4g0003671</name>
</gene>
<name>A0A072US48_MEDTR</name>
<reference evidence="1 4" key="2">
    <citation type="journal article" date="2014" name="BMC Genomics">
        <title>An improved genome release (version Mt4.0) for the model legume Medicago truncatula.</title>
        <authorList>
            <person name="Tang H."/>
            <person name="Krishnakumar V."/>
            <person name="Bidwell S."/>
            <person name="Rosen B."/>
            <person name="Chan A."/>
            <person name="Zhou S."/>
            <person name="Gentzbittel L."/>
            <person name="Childs K.L."/>
            <person name="Yandell M."/>
            <person name="Gundlach H."/>
            <person name="Mayer K.F."/>
            <person name="Schwartz D.C."/>
            <person name="Town C.D."/>
        </authorList>
    </citation>
    <scope>GENOME REANNOTATION</scope>
    <source>
        <strain evidence="1">A17</strain>
        <strain evidence="3 4">cv. Jemalong A17</strain>
    </source>
</reference>
<reference evidence="1 4" key="1">
    <citation type="journal article" date="2011" name="Nature">
        <title>The Medicago genome provides insight into the evolution of rhizobial symbioses.</title>
        <authorList>
            <person name="Young N.D."/>
            <person name="Debelle F."/>
            <person name="Oldroyd G.E."/>
            <person name="Geurts R."/>
            <person name="Cannon S.B."/>
            <person name="Udvardi M.K."/>
            <person name="Benedito V.A."/>
            <person name="Mayer K.F."/>
            <person name="Gouzy J."/>
            <person name="Schoof H."/>
            <person name="Van de Peer Y."/>
            <person name="Proost S."/>
            <person name="Cook D.R."/>
            <person name="Meyers B.C."/>
            <person name="Spannagl M."/>
            <person name="Cheung F."/>
            <person name="De Mita S."/>
            <person name="Krishnakumar V."/>
            <person name="Gundlach H."/>
            <person name="Zhou S."/>
            <person name="Mudge J."/>
            <person name="Bharti A.K."/>
            <person name="Murray J.D."/>
            <person name="Naoumkina M.A."/>
            <person name="Rosen B."/>
            <person name="Silverstein K.A."/>
            <person name="Tang H."/>
            <person name="Rombauts S."/>
            <person name="Zhao P.X."/>
            <person name="Zhou P."/>
            <person name="Barbe V."/>
            <person name="Bardou P."/>
            <person name="Bechner M."/>
            <person name="Bellec A."/>
            <person name="Berger A."/>
            <person name="Berges H."/>
            <person name="Bidwell S."/>
            <person name="Bisseling T."/>
            <person name="Choisne N."/>
            <person name="Couloux A."/>
            <person name="Denny R."/>
            <person name="Deshpande S."/>
            <person name="Dai X."/>
            <person name="Doyle J.J."/>
            <person name="Dudez A.M."/>
            <person name="Farmer A.D."/>
            <person name="Fouteau S."/>
            <person name="Franken C."/>
            <person name="Gibelin C."/>
            <person name="Gish J."/>
            <person name="Goldstein S."/>
            <person name="Gonzalez A.J."/>
            <person name="Green P.J."/>
            <person name="Hallab A."/>
            <person name="Hartog M."/>
            <person name="Hua A."/>
            <person name="Humphray S.J."/>
            <person name="Jeong D.H."/>
            <person name="Jing Y."/>
            <person name="Jocker A."/>
            <person name="Kenton S.M."/>
            <person name="Kim D.J."/>
            <person name="Klee K."/>
            <person name="Lai H."/>
            <person name="Lang C."/>
            <person name="Lin S."/>
            <person name="Macmil S.L."/>
            <person name="Magdelenat G."/>
            <person name="Matthews L."/>
            <person name="McCorrison J."/>
            <person name="Monaghan E.L."/>
            <person name="Mun J.H."/>
            <person name="Najar F.Z."/>
            <person name="Nicholson C."/>
            <person name="Noirot C."/>
            <person name="O'Bleness M."/>
            <person name="Paule C.R."/>
            <person name="Poulain J."/>
            <person name="Prion F."/>
            <person name="Qin B."/>
            <person name="Qu C."/>
            <person name="Retzel E.F."/>
            <person name="Riddle C."/>
            <person name="Sallet E."/>
            <person name="Samain S."/>
            <person name="Samson N."/>
            <person name="Sanders I."/>
            <person name="Saurat O."/>
            <person name="Scarpelli C."/>
            <person name="Schiex T."/>
            <person name="Segurens B."/>
            <person name="Severin A.J."/>
            <person name="Sherrier D.J."/>
            <person name="Shi R."/>
            <person name="Sims S."/>
            <person name="Singer S.R."/>
            <person name="Sinharoy S."/>
            <person name="Sterck L."/>
            <person name="Viollet A."/>
            <person name="Wang B.B."/>
            <person name="Wang K."/>
            <person name="Wang M."/>
            <person name="Wang X."/>
            <person name="Warfsmann J."/>
            <person name="Weissenbach J."/>
            <person name="White D.D."/>
            <person name="White J.D."/>
            <person name="Wiley G.B."/>
            <person name="Wincker P."/>
            <person name="Xing Y."/>
            <person name="Yang L."/>
            <person name="Yao Z."/>
            <person name="Ying F."/>
            <person name="Zhai J."/>
            <person name="Zhou L."/>
            <person name="Zuber A."/>
            <person name="Denarie J."/>
            <person name="Dixon R.A."/>
            <person name="May G.D."/>
            <person name="Schwartz D.C."/>
            <person name="Rogers J."/>
            <person name="Quetier F."/>
            <person name="Town C.D."/>
            <person name="Roe B.A."/>
        </authorList>
    </citation>
    <scope>NUCLEOTIDE SEQUENCE [LARGE SCALE GENOMIC DNA]</scope>
    <source>
        <strain evidence="1">A17</strain>
        <strain evidence="3 4">cv. Jemalong A17</strain>
    </source>
</reference>
<dbReference type="EnsemblPlants" id="KEH28705">
    <property type="protein sequence ID" value="KEH28705"/>
    <property type="gene ID" value="MTR_4g011120"/>
</dbReference>
<dbReference type="GO" id="GO:0031146">
    <property type="term" value="P:SCF-dependent proteasomal ubiquitin-dependent protein catabolic process"/>
    <property type="evidence" value="ECO:0000318"/>
    <property type="project" value="GO_Central"/>
</dbReference>
<dbReference type="SUPFAM" id="SSF52047">
    <property type="entry name" value="RNI-like"/>
    <property type="match status" value="1"/>
</dbReference>
<dbReference type="Proteomes" id="UP000002051">
    <property type="component" value="Chromosome 4"/>
</dbReference>
<reference evidence="3" key="3">
    <citation type="submission" date="2015-04" db="UniProtKB">
        <authorList>
            <consortium name="EnsemblPlants"/>
        </authorList>
    </citation>
    <scope>IDENTIFICATION</scope>
    <source>
        <strain evidence="3">cv. Jemalong A17</strain>
    </source>
</reference>
<dbReference type="Gramene" id="rna20478">
    <property type="protein sequence ID" value="RHN58556.1"/>
    <property type="gene ID" value="gene20478"/>
</dbReference>
<sequence>MAETCSFLPEEWWECIFKLVDDGDNNHYWEPLSLVSKQFLSITNRLRFSITISDKTIPFIPRLFDRFPNITSLNITGFSTESDLDELLTNISTFPVDIKSLTFFHCYSNIPTDGLRAFSKNMKNLTSLTCYRINKIRKNDLFFLADCFPLLEELNLSHPVIATSYDFELDDDDRLLALPKLRKINLSGNFIDRQYVNSLCKNCNLLRDVVVTDWF</sequence>
<dbReference type="HOGENOM" id="CLU_068558_1_0_1"/>
<keyword evidence="4" id="KW-1185">Reference proteome</keyword>
<dbReference type="KEGG" id="mtr:25491328"/>
<accession>A0A072US48</accession>
<protein>
    <submittedName>
        <fullName evidence="1">F-box/LRR protein, putative</fullName>
    </submittedName>
    <submittedName>
        <fullName evidence="2">Putative leucine-rich repeat domain, L domain-containing protein</fullName>
    </submittedName>
</protein>
<dbReference type="OrthoDB" id="6066220at2759"/>
<proteinExistence type="predicted"/>
<dbReference type="InterPro" id="IPR032675">
    <property type="entry name" value="LRR_dom_sf"/>
</dbReference>
<reference evidence="2" key="4">
    <citation type="journal article" date="2018" name="Nat. Plants">
        <title>Whole-genome landscape of Medicago truncatula symbiotic genes.</title>
        <authorList>
            <person name="Pecrix Y."/>
            <person name="Gamas P."/>
            <person name="Carrere S."/>
        </authorList>
    </citation>
    <scope>NUCLEOTIDE SEQUENCE</scope>
    <source>
        <tissue evidence="2">Leaves</tissue>
    </source>
</reference>
<dbReference type="Gene3D" id="3.80.10.10">
    <property type="entry name" value="Ribonuclease Inhibitor"/>
    <property type="match status" value="1"/>
</dbReference>
<evidence type="ECO:0000313" key="1">
    <source>
        <dbReference type="EMBL" id="KEH28705.1"/>
    </source>
</evidence>
<dbReference type="GO" id="GO:0019005">
    <property type="term" value="C:SCF ubiquitin ligase complex"/>
    <property type="evidence" value="ECO:0000318"/>
    <property type="project" value="GO_Central"/>
</dbReference>
<evidence type="ECO:0000313" key="4">
    <source>
        <dbReference type="Proteomes" id="UP000002051"/>
    </source>
</evidence>
<dbReference type="EMBL" id="CM001220">
    <property type="protein sequence ID" value="KEH28705.1"/>
    <property type="molecule type" value="Genomic_DNA"/>
</dbReference>
<evidence type="ECO:0000313" key="3">
    <source>
        <dbReference type="EnsemblPlants" id="KEH28705"/>
    </source>
</evidence>
<dbReference type="EMBL" id="PSQE01000004">
    <property type="protein sequence ID" value="RHN58556.1"/>
    <property type="molecule type" value="Genomic_DNA"/>
</dbReference>
<evidence type="ECO:0000313" key="2">
    <source>
        <dbReference type="EMBL" id="RHN58556.1"/>
    </source>
</evidence>
<organism evidence="1 4">
    <name type="scientific">Medicago truncatula</name>
    <name type="common">Barrel medic</name>
    <name type="synonym">Medicago tribuloides</name>
    <dbReference type="NCBI Taxonomy" id="3880"/>
    <lineage>
        <taxon>Eukaryota</taxon>
        <taxon>Viridiplantae</taxon>
        <taxon>Streptophyta</taxon>
        <taxon>Embryophyta</taxon>
        <taxon>Tracheophyta</taxon>
        <taxon>Spermatophyta</taxon>
        <taxon>Magnoliopsida</taxon>
        <taxon>eudicotyledons</taxon>
        <taxon>Gunneridae</taxon>
        <taxon>Pentapetalae</taxon>
        <taxon>rosids</taxon>
        <taxon>fabids</taxon>
        <taxon>Fabales</taxon>
        <taxon>Fabaceae</taxon>
        <taxon>Papilionoideae</taxon>
        <taxon>50 kb inversion clade</taxon>
        <taxon>NPAAA clade</taxon>
        <taxon>Hologalegina</taxon>
        <taxon>IRL clade</taxon>
        <taxon>Trifolieae</taxon>
        <taxon>Medicago</taxon>
    </lineage>
</organism>